<dbReference type="RefSeq" id="XP_069205376.1">
    <property type="nucleotide sequence ID" value="XM_069357439.1"/>
</dbReference>
<proteinExistence type="predicted"/>
<keyword evidence="5" id="KW-0472">Membrane</keyword>
<accession>A0ABR3PSK5</accession>
<dbReference type="SUPFAM" id="SSF55729">
    <property type="entry name" value="Acyl-CoA N-acyltransferases (Nat)"/>
    <property type="match status" value="1"/>
</dbReference>
<reference evidence="8 9" key="1">
    <citation type="submission" date="2023-08" db="EMBL/GenBank/DDBJ databases">
        <title>Annotated Genome Sequence of Vanrija albida AlHP1.</title>
        <authorList>
            <person name="Herzog R."/>
        </authorList>
    </citation>
    <scope>NUCLEOTIDE SEQUENCE [LARGE SCALE GENOMIC DNA]</scope>
    <source>
        <strain evidence="8 9">AlHP1</strain>
    </source>
</reference>
<feature type="region of interest" description="Disordered" evidence="6">
    <location>
        <begin position="321"/>
        <end position="342"/>
    </location>
</feature>
<organism evidence="8 9">
    <name type="scientific">Vanrija albida</name>
    <dbReference type="NCBI Taxonomy" id="181172"/>
    <lineage>
        <taxon>Eukaryota</taxon>
        <taxon>Fungi</taxon>
        <taxon>Dikarya</taxon>
        <taxon>Basidiomycota</taxon>
        <taxon>Agaricomycotina</taxon>
        <taxon>Tremellomycetes</taxon>
        <taxon>Trichosporonales</taxon>
        <taxon>Trichosporonaceae</taxon>
        <taxon>Vanrija</taxon>
    </lineage>
</organism>
<keyword evidence="3" id="KW-0812">Transmembrane</keyword>
<dbReference type="Proteomes" id="UP001565368">
    <property type="component" value="Unassembled WGS sequence"/>
</dbReference>
<evidence type="ECO:0000259" key="7">
    <source>
        <dbReference type="Pfam" id="PF09924"/>
    </source>
</evidence>
<dbReference type="InterPro" id="IPR016181">
    <property type="entry name" value="Acyl_CoA_acyltransferase"/>
</dbReference>
<evidence type="ECO:0000256" key="5">
    <source>
        <dbReference type="ARBA" id="ARBA00023136"/>
    </source>
</evidence>
<evidence type="ECO:0000256" key="6">
    <source>
        <dbReference type="SAM" id="MobiDB-lite"/>
    </source>
</evidence>
<dbReference type="EMBL" id="JBBXJM010000007">
    <property type="protein sequence ID" value="KAL1405432.1"/>
    <property type="molecule type" value="Genomic_DNA"/>
</dbReference>
<evidence type="ECO:0000256" key="2">
    <source>
        <dbReference type="ARBA" id="ARBA00022475"/>
    </source>
</evidence>
<protein>
    <recommendedName>
        <fullName evidence="7">Phosphatidylglycerol lysyltransferase C-terminal domain-containing protein</fullName>
    </recommendedName>
</protein>
<feature type="domain" description="Phosphatidylglycerol lysyltransferase C-terminal" evidence="7">
    <location>
        <begin position="16"/>
        <end position="262"/>
    </location>
</feature>
<evidence type="ECO:0000256" key="1">
    <source>
        <dbReference type="ARBA" id="ARBA00004651"/>
    </source>
</evidence>
<dbReference type="InterPro" id="IPR051211">
    <property type="entry name" value="PG_lysyltransferase"/>
</dbReference>
<dbReference type="InterPro" id="IPR024320">
    <property type="entry name" value="LPG_synthase_C"/>
</dbReference>
<comment type="subcellular location">
    <subcellularLocation>
        <location evidence="1">Cell membrane</location>
        <topology evidence="1">Multi-pass membrane protein</topology>
    </subcellularLocation>
</comment>
<evidence type="ECO:0000256" key="4">
    <source>
        <dbReference type="ARBA" id="ARBA00022989"/>
    </source>
</evidence>
<comment type="caution">
    <text evidence="8">The sequence shown here is derived from an EMBL/GenBank/DDBJ whole genome shotgun (WGS) entry which is preliminary data.</text>
</comment>
<name>A0ABR3PSK5_9TREE</name>
<keyword evidence="2" id="KW-1003">Cell membrane</keyword>
<evidence type="ECO:0000256" key="3">
    <source>
        <dbReference type="ARBA" id="ARBA00022692"/>
    </source>
</evidence>
<evidence type="ECO:0000313" key="9">
    <source>
        <dbReference type="Proteomes" id="UP001565368"/>
    </source>
</evidence>
<keyword evidence="4" id="KW-1133">Transmembrane helix</keyword>
<dbReference type="Pfam" id="PF09924">
    <property type="entry name" value="LPG_synthase_C"/>
    <property type="match status" value="1"/>
</dbReference>
<dbReference type="PANTHER" id="PTHR34697:SF2">
    <property type="entry name" value="PHOSPHATIDYLGLYCEROL LYSYLTRANSFERASE"/>
    <property type="match status" value="1"/>
</dbReference>
<dbReference type="GeneID" id="95990106"/>
<evidence type="ECO:0000313" key="8">
    <source>
        <dbReference type="EMBL" id="KAL1405432.1"/>
    </source>
</evidence>
<keyword evidence="9" id="KW-1185">Reference proteome</keyword>
<sequence length="412" mass="44889">MSQATTTRRRGMSNAFLDPSTLVWTASDGESLVSYRRGWQCAVALGDPLCPEARRQAVATEFRTFCKRNDWDTVYALTSTPFADMAAGAGHGVMSFGEELVLDTADYTRAGGKGKELRNKLRRAAKDGVAVHVYAGRDPALEARLSALVGAWLKERKDKHTAYPDIDLFSARPLRRWLYATHGDTLVGVVAMLQLAPQQGYLLEHVLALPSAPPGTTELLIARSLDHLASAGIARATFGPAPAHDVAKNLPAMTTSTRALYARVARYFKLGRRGAPAVPAVLGRPAVHSNAVWLCFDPPVFAYRQVLAVMKAFHMRMGGDEGEYSPPPSISGKRRGRRTRSTPFGAVCTPIASGTVERTWLMFAAWFSSFFGLVSLSRFDPPPRQAPQGRKARPCVVEPPPLTTITITPVSR</sequence>
<dbReference type="PANTHER" id="PTHR34697">
    <property type="entry name" value="PHOSPHATIDYLGLYCEROL LYSYLTRANSFERASE"/>
    <property type="match status" value="1"/>
</dbReference>
<gene>
    <name evidence="8" type="ORF">Q8F55_009063</name>
</gene>